<evidence type="ECO:0000313" key="2">
    <source>
        <dbReference type="EMBL" id="SLM48159.1"/>
    </source>
</evidence>
<dbReference type="STRING" id="1325564.NSJP_1987"/>
<dbReference type="InterPro" id="IPR021796">
    <property type="entry name" value="Tll0287-like_dom"/>
</dbReference>
<accession>A0A1W1I5K3</accession>
<proteinExistence type="predicted"/>
<dbReference type="OrthoDB" id="9788536at2"/>
<dbReference type="Pfam" id="PF11845">
    <property type="entry name" value="Tll0287-like"/>
    <property type="match status" value="1"/>
</dbReference>
<reference evidence="2 3" key="1">
    <citation type="submission" date="2017-03" db="EMBL/GenBank/DDBJ databases">
        <authorList>
            <person name="Afonso C.L."/>
            <person name="Miller P.J."/>
            <person name="Scott M.A."/>
            <person name="Spackman E."/>
            <person name="Goraichik I."/>
            <person name="Dimitrov K.M."/>
            <person name="Suarez D.L."/>
            <person name="Swayne D.E."/>
        </authorList>
    </citation>
    <scope>NUCLEOTIDE SEQUENCE [LARGE SCALE GENOMIC DNA]</scope>
    <source>
        <strain evidence="2">Genome sequencing of Nitrospira japonica strain NJ11</strain>
    </source>
</reference>
<organism evidence="2 3">
    <name type="scientific">Nitrospira japonica</name>
    <dbReference type="NCBI Taxonomy" id="1325564"/>
    <lineage>
        <taxon>Bacteria</taxon>
        <taxon>Pseudomonadati</taxon>
        <taxon>Nitrospirota</taxon>
        <taxon>Nitrospiria</taxon>
        <taxon>Nitrospirales</taxon>
        <taxon>Nitrospiraceae</taxon>
        <taxon>Nitrospira</taxon>
    </lineage>
</organism>
<evidence type="ECO:0000313" key="3">
    <source>
        <dbReference type="Proteomes" id="UP000192042"/>
    </source>
</evidence>
<keyword evidence="3" id="KW-1185">Reference proteome</keyword>
<dbReference type="RefSeq" id="WP_080886580.1">
    <property type="nucleotide sequence ID" value="NZ_LT828648.1"/>
</dbReference>
<dbReference type="KEGG" id="nja:NSJP_1987"/>
<name>A0A1W1I5K3_9BACT</name>
<gene>
    <name evidence="2" type="ORF">NSJP_1987</name>
</gene>
<sequence length="199" mass="22017">MDLKGFWLGLAVGTISTCLFGPWVFSAASKDTEVSDGIAPQAVADYIHSIVQADRTFYTNEIVERMQTRGIVSASEHWKETGDLPLPAQFVLETGRIVAQQSSGIRYRLISNWPINKRNGPTTEFERTALSKILVNADRPYTGVTMEGKTRVFQALYADKALSQRCADCHNVHPRSARRDFKSGDVMGGILLSIPLSPK</sequence>
<dbReference type="Proteomes" id="UP000192042">
    <property type="component" value="Chromosome I"/>
</dbReference>
<dbReference type="AlphaFoldDB" id="A0A1W1I5K3"/>
<evidence type="ECO:0000259" key="1">
    <source>
        <dbReference type="Pfam" id="PF11845"/>
    </source>
</evidence>
<dbReference type="EMBL" id="LT828648">
    <property type="protein sequence ID" value="SLM48159.1"/>
    <property type="molecule type" value="Genomic_DNA"/>
</dbReference>
<protein>
    <recommendedName>
        <fullName evidence="1">Tll0287-like domain-containing protein</fullName>
    </recommendedName>
</protein>
<feature type="domain" description="Tll0287-like" evidence="1">
    <location>
        <begin position="43"/>
        <end position="195"/>
    </location>
</feature>